<dbReference type="Proteomes" id="UP000242287">
    <property type="component" value="Unassembled WGS sequence"/>
</dbReference>
<sequence>MLRSRLHRVASLIITFFGTSINFIVAAQLLAAWRSFKWEQESEWEMLGDKWRVDGVKVVWILLSSYFASSAAVSAVGLAGVIKNKASLVRFYRDYSIADFSFCTVFATTAVYAAFHTTARAGICEEFSRHPELMRDVLEVGLNVENCELWLERAVLALAAILFTIIIIRLHFLLAVSSYYSYLSRHTSRICCSASSREGNNTLYARSLHTRSDSNGSRKRIYLLPRTHLSDDMELVYAPVPINRLTIEQRSQAKEAWVSESSSSSSSPVEQQQQHHHHHHSRRHSRSNSASSRQHRTGTIFLPIQPGEGLLPAYSVDVQRDFAKV</sequence>
<feature type="transmembrane region" description="Helical" evidence="2">
    <location>
        <begin position="58"/>
        <end position="82"/>
    </location>
</feature>
<organism evidence="3 4">
    <name type="scientific">Amanita thiersii Skay4041</name>
    <dbReference type="NCBI Taxonomy" id="703135"/>
    <lineage>
        <taxon>Eukaryota</taxon>
        <taxon>Fungi</taxon>
        <taxon>Dikarya</taxon>
        <taxon>Basidiomycota</taxon>
        <taxon>Agaricomycotina</taxon>
        <taxon>Agaricomycetes</taxon>
        <taxon>Agaricomycetidae</taxon>
        <taxon>Agaricales</taxon>
        <taxon>Pluteineae</taxon>
        <taxon>Amanitaceae</taxon>
        <taxon>Amanita</taxon>
    </lineage>
</organism>
<dbReference type="OrthoDB" id="2355659at2759"/>
<evidence type="ECO:0000313" key="4">
    <source>
        <dbReference type="Proteomes" id="UP000242287"/>
    </source>
</evidence>
<reference evidence="3 4" key="1">
    <citation type="submission" date="2014-02" db="EMBL/GenBank/DDBJ databases">
        <title>Transposable element dynamics among asymbiotic and ectomycorrhizal Amanita fungi.</title>
        <authorList>
            <consortium name="DOE Joint Genome Institute"/>
            <person name="Hess J."/>
            <person name="Skrede I."/>
            <person name="Wolfe B."/>
            <person name="LaButti K."/>
            <person name="Ohm R.A."/>
            <person name="Grigoriev I.V."/>
            <person name="Pringle A."/>
        </authorList>
    </citation>
    <scope>NUCLEOTIDE SEQUENCE [LARGE SCALE GENOMIC DNA]</scope>
    <source>
        <strain evidence="3 4">SKay4041</strain>
    </source>
</reference>
<feature type="region of interest" description="Disordered" evidence="1">
    <location>
        <begin position="256"/>
        <end position="295"/>
    </location>
</feature>
<feature type="transmembrane region" description="Helical" evidence="2">
    <location>
        <begin position="12"/>
        <end position="33"/>
    </location>
</feature>
<evidence type="ECO:0000313" key="3">
    <source>
        <dbReference type="EMBL" id="PFH46417.1"/>
    </source>
</evidence>
<protein>
    <submittedName>
        <fullName evidence="3">Uncharacterized protein</fullName>
    </submittedName>
</protein>
<feature type="compositionally biased region" description="Low complexity" evidence="1">
    <location>
        <begin position="259"/>
        <end position="272"/>
    </location>
</feature>
<feature type="transmembrane region" description="Helical" evidence="2">
    <location>
        <begin position="154"/>
        <end position="180"/>
    </location>
</feature>
<dbReference type="AlphaFoldDB" id="A0A2A9NDV0"/>
<keyword evidence="4" id="KW-1185">Reference proteome</keyword>
<feature type="transmembrane region" description="Helical" evidence="2">
    <location>
        <begin position="94"/>
        <end position="115"/>
    </location>
</feature>
<feature type="compositionally biased region" description="Basic residues" evidence="1">
    <location>
        <begin position="274"/>
        <end position="286"/>
    </location>
</feature>
<keyword evidence="2" id="KW-0472">Membrane</keyword>
<evidence type="ECO:0000256" key="2">
    <source>
        <dbReference type="SAM" id="Phobius"/>
    </source>
</evidence>
<accession>A0A2A9NDV0</accession>
<dbReference type="EMBL" id="KZ302195">
    <property type="protein sequence ID" value="PFH46417.1"/>
    <property type="molecule type" value="Genomic_DNA"/>
</dbReference>
<evidence type="ECO:0000256" key="1">
    <source>
        <dbReference type="SAM" id="MobiDB-lite"/>
    </source>
</evidence>
<name>A0A2A9NDV0_9AGAR</name>
<keyword evidence="2" id="KW-0812">Transmembrane</keyword>
<gene>
    <name evidence="3" type="ORF">AMATHDRAFT_183464</name>
</gene>
<proteinExistence type="predicted"/>
<keyword evidence="2" id="KW-1133">Transmembrane helix</keyword>